<keyword evidence="9" id="KW-1133">Transmembrane helix</keyword>
<dbReference type="PRINTS" id="PR00463">
    <property type="entry name" value="EP450I"/>
</dbReference>
<keyword evidence="11" id="KW-1185">Reference proteome</keyword>
<proteinExistence type="inferred from homology"/>
<dbReference type="PRINTS" id="PR00385">
    <property type="entry name" value="P450"/>
</dbReference>
<evidence type="ECO:0000256" key="3">
    <source>
        <dbReference type="ARBA" id="ARBA00022723"/>
    </source>
</evidence>
<organism evidence="10">
    <name type="scientific">Rosellinia necatrix</name>
    <name type="common">White root-rot fungus</name>
    <dbReference type="NCBI Taxonomy" id="77044"/>
    <lineage>
        <taxon>Eukaryota</taxon>
        <taxon>Fungi</taxon>
        <taxon>Dikarya</taxon>
        <taxon>Ascomycota</taxon>
        <taxon>Pezizomycotina</taxon>
        <taxon>Sordariomycetes</taxon>
        <taxon>Xylariomycetidae</taxon>
        <taxon>Xylariales</taxon>
        <taxon>Xylariaceae</taxon>
        <taxon>Rosellinia</taxon>
    </lineage>
</organism>
<feature type="binding site" description="axial binding residue" evidence="7">
    <location>
        <position position="480"/>
    </location>
    <ligand>
        <name>heme</name>
        <dbReference type="ChEBI" id="CHEBI:30413"/>
    </ligand>
    <ligandPart>
        <name>Fe</name>
        <dbReference type="ChEBI" id="CHEBI:18248"/>
    </ligandPart>
</feature>
<dbReference type="PROSITE" id="PS00086">
    <property type="entry name" value="CYTOCHROME_P450"/>
    <property type="match status" value="1"/>
</dbReference>
<evidence type="ECO:0000256" key="7">
    <source>
        <dbReference type="PIRSR" id="PIRSR602401-1"/>
    </source>
</evidence>
<dbReference type="AlphaFoldDB" id="A0A1W2TUI5"/>
<dbReference type="GO" id="GO:0004497">
    <property type="term" value="F:monooxygenase activity"/>
    <property type="evidence" value="ECO:0007669"/>
    <property type="project" value="UniProtKB-KW"/>
</dbReference>
<protein>
    <submittedName>
        <fullName evidence="10">Putative cytochrome P450 52E1</fullName>
    </submittedName>
</protein>
<keyword evidence="7 8" id="KW-0349">Heme</keyword>
<dbReference type="CDD" id="cd11063">
    <property type="entry name" value="CYP52"/>
    <property type="match status" value="1"/>
</dbReference>
<evidence type="ECO:0000313" key="10">
    <source>
        <dbReference type="EMBL" id="GAP92275.1"/>
    </source>
</evidence>
<keyword evidence="9" id="KW-0812">Transmembrane</keyword>
<dbReference type="InterPro" id="IPR001128">
    <property type="entry name" value="Cyt_P450"/>
</dbReference>
<dbReference type="SUPFAM" id="SSF48264">
    <property type="entry name" value="Cytochrome P450"/>
    <property type="match status" value="1"/>
</dbReference>
<dbReference type="InterPro" id="IPR036396">
    <property type="entry name" value="Cyt_P450_sf"/>
</dbReference>
<keyword evidence="3 7" id="KW-0479">Metal-binding</keyword>
<dbReference type="Pfam" id="PF00067">
    <property type="entry name" value="p450"/>
    <property type="match status" value="1"/>
</dbReference>
<dbReference type="InterPro" id="IPR017972">
    <property type="entry name" value="Cyt_P450_CS"/>
</dbReference>
<evidence type="ECO:0000256" key="8">
    <source>
        <dbReference type="RuleBase" id="RU000461"/>
    </source>
</evidence>
<comment type="cofactor">
    <cofactor evidence="1 7">
        <name>heme</name>
        <dbReference type="ChEBI" id="CHEBI:30413"/>
    </cofactor>
</comment>
<dbReference type="EMBL" id="DF977521">
    <property type="protein sequence ID" value="GAP92275.1"/>
    <property type="molecule type" value="Genomic_DNA"/>
</dbReference>
<keyword evidence="6 8" id="KW-0503">Monooxygenase</keyword>
<keyword evidence="5 7" id="KW-0408">Iron</keyword>
<dbReference type="GO" id="GO:0020037">
    <property type="term" value="F:heme binding"/>
    <property type="evidence" value="ECO:0007669"/>
    <property type="project" value="InterPro"/>
</dbReference>
<dbReference type="Gene3D" id="1.10.630.10">
    <property type="entry name" value="Cytochrome P450"/>
    <property type="match status" value="1"/>
</dbReference>
<dbReference type="GO" id="GO:0005506">
    <property type="term" value="F:iron ion binding"/>
    <property type="evidence" value="ECO:0007669"/>
    <property type="project" value="InterPro"/>
</dbReference>
<dbReference type="InterPro" id="IPR002401">
    <property type="entry name" value="Cyt_P450_E_grp-I"/>
</dbReference>
<evidence type="ECO:0000313" key="11">
    <source>
        <dbReference type="Proteomes" id="UP000054516"/>
    </source>
</evidence>
<dbReference type="PANTHER" id="PTHR24287:SF17">
    <property type="entry name" value="P450, PUTATIVE (EUROFUNG)-RELATED"/>
    <property type="match status" value="1"/>
</dbReference>
<keyword evidence="4 8" id="KW-0560">Oxidoreductase</keyword>
<evidence type="ECO:0000256" key="5">
    <source>
        <dbReference type="ARBA" id="ARBA00023004"/>
    </source>
</evidence>
<evidence type="ECO:0000256" key="4">
    <source>
        <dbReference type="ARBA" id="ARBA00023002"/>
    </source>
</evidence>
<keyword evidence="9" id="KW-0472">Membrane</keyword>
<dbReference type="PANTHER" id="PTHR24287">
    <property type="entry name" value="P450, PUTATIVE (EUROFUNG)-RELATED"/>
    <property type="match status" value="1"/>
</dbReference>
<dbReference type="InterPro" id="IPR047146">
    <property type="entry name" value="Cyt_P450_E_CYP52_fungi"/>
</dbReference>
<evidence type="ECO:0000256" key="1">
    <source>
        <dbReference type="ARBA" id="ARBA00001971"/>
    </source>
</evidence>
<dbReference type="Proteomes" id="UP000054516">
    <property type="component" value="Unassembled WGS sequence"/>
</dbReference>
<reference evidence="10" key="1">
    <citation type="submission" date="2016-03" db="EMBL/GenBank/DDBJ databases">
        <title>Draft genome sequence of Rosellinia necatrix.</title>
        <authorList>
            <person name="Kanematsu S."/>
        </authorList>
    </citation>
    <scope>NUCLEOTIDE SEQUENCE [LARGE SCALE GENOMIC DNA]</scope>
    <source>
        <strain evidence="10">W97</strain>
    </source>
</reference>
<gene>
    <name evidence="10" type="ORF">SAMD00023353_7600200</name>
</gene>
<name>A0A1W2TUI5_ROSNE</name>
<sequence length="533" mass="59915">MAAPLRGNLDSVPRAARLWYYGAALLAAALATGWLVRVPLAVPVLLALYAFGPLRAEHAYHERAALLGCRPAPRYPARDLLGLRYMFETAASLRGNVMLQRRAQVLATAGHTFVHGIFPDWADCVTTDEPENVKAVLATRFADWNLPAIRIKSFLPVLGAHSIFTTNGAEWQHSRAILRPAFVRDQISDLACVDRHVQKLILRKIPADGKTVFDMQAMLSMLTTDSISDFMFGRSTDLLGDAPPASHRFGAHFDTAMQKIAWRARLGWLTLLRSDPELEEGARAMRAFVRGFVDDVKRERADPNSRRGDGHKYVFLDELLKSGESDEVIRDHLLSIFTAGRDTTTSVLSYLFFELSRRPDVVAAIRAEIEALGTPDPTWEDLRGMRYLNWVLKEALRLNPPVAANQREAVRDTVLPVGGGADGKAPLFVRKGTNLRYVPWIMHRRKDIFGEDAEEFRPERWEDLRVTYEYLPFNAGPRICIGQQFALTQMALITFRLLQAFKAIERRDDRPPIQKLGINLSMLYGCLVSVTPA</sequence>
<dbReference type="STRING" id="77044.A0A1W2TUI5"/>
<dbReference type="GO" id="GO:0016705">
    <property type="term" value="F:oxidoreductase activity, acting on paired donors, with incorporation or reduction of molecular oxygen"/>
    <property type="evidence" value="ECO:0007669"/>
    <property type="project" value="InterPro"/>
</dbReference>
<evidence type="ECO:0000256" key="2">
    <source>
        <dbReference type="ARBA" id="ARBA00010617"/>
    </source>
</evidence>
<dbReference type="OMA" id="MKNGFMA"/>
<comment type="similarity">
    <text evidence="2 8">Belongs to the cytochrome P450 family.</text>
</comment>
<feature type="transmembrane region" description="Helical" evidence="9">
    <location>
        <begin position="18"/>
        <end position="51"/>
    </location>
</feature>
<evidence type="ECO:0000256" key="6">
    <source>
        <dbReference type="ARBA" id="ARBA00023033"/>
    </source>
</evidence>
<evidence type="ECO:0000256" key="9">
    <source>
        <dbReference type="SAM" id="Phobius"/>
    </source>
</evidence>
<dbReference type="OrthoDB" id="1470350at2759"/>
<accession>A0A1W2TUI5</accession>